<proteinExistence type="predicted"/>
<gene>
    <name evidence="1" type="ORF">BDN70DRAFT_943787</name>
</gene>
<keyword evidence="2" id="KW-1185">Reference proteome</keyword>
<dbReference type="Gene3D" id="3.80.10.10">
    <property type="entry name" value="Ribonuclease Inhibitor"/>
    <property type="match status" value="1"/>
</dbReference>
<name>A0A9P5ZDA8_9AGAR</name>
<dbReference type="Proteomes" id="UP000807469">
    <property type="component" value="Unassembled WGS sequence"/>
</dbReference>
<evidence type="ECO:0000313" key="2">
    <source>
        <dbReference type="Proteomes" id="UP000807469"/>
    </source>
</evidence>
<dbReference type="InterPro" id="IPR032675">
    <property type="entry name" value="LRR_dom_sf"/>
</dbReference>
<sequence>MKVKDLEPPVIAITHSKLQSLEIHPHLCDAVFEKLTCPSLKTLKIADSYSRFGLKKTAGLADLAVHFLKKSECSLENLIIVDDVSGSGAASICRELPTLEHLSLRLHSPTPNSSSLYERLSQYAVADGKNEFVYLPALRSLAIKHRDIPRGIWRMLPRILNVKARERDRQALQSVSLDALSSKLSGYDMIKQMGKEAVEDILWLKEAGVEWKIQGFIFDDDACQPSEITDLVEAGRVFYGIPST</sequence>
<dbReference type="AlphaFoldDB" id="A0A9P5ZDA8"/>
<accession>A0A9P5ZDA8</accession>
<comment type="caution">
    <text evidence="1">The sequence shown here is derived from an EMBL/GenBank/DDBJ whole genome shotgun (WGS) entry which is preliminary data.</text>
</comment>
<protein>
    <submittedName>
        <fullName evidence="1">Uncharacterized protein</fullName>
    </submittedName>
</protein>
<reference evidence="1" key="1">
    <citation type="submission" date="2020-11" db="EMBL/GenBank/DDBJ databases">
        <authorList>
            <consortium name="DOE Joint Genome Institute"/>
            <person name="Ahrendt S."/>
            <person name="Riley R."/>
            <person name="Andreopoulos W."/>
            <person name="Labutti K."/>
            <person name="Pangilinan J."/>
            <person name="Ruiz-Duenas F.J."/>
            <person name="Barrasa J.M."/>
            <person name="Sanchez-Garcia M."/>
            <person name="Camarero S."/>
            <person name="Miyauchi S."/>
            <person name="Serrano A."/>
            <person name="Linde D."/>
            <person name="Babiker R."/>
            <person name="Drula E."/>
            <person name="Ayuso-Fernandez I."/>
            <person name="Pacheco R."/>
            <person name="Padilla G."/>
            <person name="Ferreira P."/>
            <person name="Barriuso J."/>
            <person name="Kellner H."/>
            <person name="Castanera R."/>
            <person name="Alfaro M."/>
            <person name="Ramirez L."/>
            <person name="Pisabarro A.G."/>
            <person name="Kuo A."/>
            <person name="Tritt A."/>
            <person name="Lipzen A."/>
            <person name="He G."/>
            <person name="Yan M."/>
            <person name="Ng V."/>
            <person name="Cullen D."/>
            <person name="Martin F."/>
            <person name="Rosso M.-N."/>
            <person name="Henrissat B."/>
            <person name="Hibbett D."/>
            <person name="Martinez A.T."/>
            <person name="Grigoriev I.V."/>
        </authorList>
    </citation>
    <scope>NUCLEOTIDE SEQUENCE</scope>
    <source>
        <strain evidence="1">CIRM-BRFM 674</strain>
    </source>
</reference>
<organism evidence="1 2">
    <name type="scientific">Pholiota conissans</name>
    <dbReference type="NCBI Taxonomy" id="109636"/>
    <lineage>
        <taxon>Eukaryota</taxon>
        <taxon>Fungi</taxon>
        <taxon>Dikarya</taxon>
        <taxon>Basidiomycota</taxon>
        <taxon>Agaricomycotina</taxon>
        <taxon>Agaricomycetes</taxon>
        <taxon>Agaricomycetidae</taxon>
        <taxon>Agaricales</taxon>
        <taxon>Agaricineae</taxon>
        <taxon>Strophariaceae</taxon>
        <taxon>Pholiota</taxon>
    </lineage>
</organism>
<evidence type="ECO:0000313" key="1">
    <source>
        <dbReference type="EMBL" id="KAF9484850.1"/>
    </source>
</evidence>
<dbReference type="EMBL" id="MU155140">
    <property type="protein sequence ID" value="KAF9484850.1"/>
    <property type="molecule type" value="Genomic_DNA"/>
</dbReference>